<proteinExistence type="predicted"/>
<dbReference type="HOGENOM" id="CLU_2335832_0_0_1"/>
<keyword evidence="3" id="KW-1185">Reference proteome</keyword>
<feature type="compositionally biased region" description="Low complexity" evidence="1">
    <location>
        <begin position="25"/>
        <end position="37"/>
    </location>
</feature>
<feature type="region of interest" description="Disordered" evidence="1">
    <location>
        <begin position="17"/>
        <end position="42"/>
    </location>
</feature>
<dbReference type="Proteomes" id="UP000008744">
    <property type="component" value="Unassembled WGS sequence"/>
</dbReference>
<reference evidence="2 3" key="1">
    <citation type="journal article" date="2007" name="Nature">
        <title>Evolution of genes and genomes on the Drosophila phylogeny.</title>
        <authorList>
            <consortium name="Drosophila 12 Genomes Consortium"/>
            <person name="Clark A.G."/>
            <person name="Eisen M.B."/>
            <person name="Smith D.R."/>
            <person name="Bergman C.M."/>
            <person name="Oliver B."/>
            <person name="Markow T.A."/>
            <person name="Kaufman T.C."/>
            <person name="Kellis M."/>
            <person name="Gelbart W."/>
            <person name="Iyer V.N."/>
            <person name="Pollard D.A."/>
            <person name="Sackton T.B."/>
            <person name="Larracuente A.M."/>
            <person name="Singh N.D."/>
            <person name="Abad J.P."/>
            <person name="Abt D.N."/>
            <person name="Adryan B."/>
            <person name="Aguade M."/>
            <person name="Akashi H."/>
            <person name="Anderson W.W."/>
            <person name="Aquadro C.F."/>
            <person name="Ardell D.H."/>
            <person name="Arguello R."/>
            <person name="Artieri C.G."/>
            <person name="Barbash D.A."/>
            <person name="Barker D."/>
            <person name="Barsanti P."/>
            <person name="Batterham P."/>
            <person name="Batzoglou S."/>
            <person name="Begun D."/>
            <person name="Bhutkar A."/>
            <person name="Blanco E."/>
            <person name="Bosak S.A."/>
            <person name="Bradley R.K."/>
            <person name="Brand A.D."/>
            <person name="Brent M.R."/>
            <person name="Brooks A.N."/>
            <person name="Brown R.H."/>
            <person name="Butlin R.K."/>
            <person name="Caggese C."/>
            <person name="Calvi B.R."/>
            <person name="Bernardo de Carvalho A."/>
            <person name="Caspi A."/>
            <person name="Castrezana S."/>
            <person name="Celniker S.E."/>
            <person name="Chang J.L."/>
            <person name="Chapple C."/>
            <person name="Chatterji S."/>
            <person name="Chinwalla A."/>
            <person name="Civetta A."/>
            <person name="Clifton S.W."/>
            <person name="Comeron J.M."/>
            <person name="Costello J.C."/>
            <person name="Coyne J.A."/>
            <person name="Daub J."/>
            <person name="David R.G."/>
            <person name="Delcher A.L."/>
            <person name="Delehaunty K."/>
            <person name="Do C.B."/>
            <person name="Ebling H."/>
            <person name="Edwards K."/>
            <person name="Eickbush T."/>
            <person name="Evans J.D."/>
            <person name="Filipski A."/>
            <person name="Findeiss S."/>
            <person name="Freyhult E."/>
            <person name="Fulton L."/>
            <person name="Fulton R."/>
            <person name="Garcia A.C."/>
            <person name="Gardiner A."/>
            <person name="Garfield D.A."/>
            <person name="Garvin B.E."/>
            <person name="Gibson G."/>
            <person name="Gilbert D."/>
            <person name="Gnerre S."/>
            <person name="Godfrey J."/>
            <person name="Good R."/>
            <person name="Gotea V."/>
            <person name="Gravely B."/>
            <person name="Greenberg A.J."/>
            <person name="Griffiths-Jones S."/>
            <person name="Gross S."/>
            <person name="Guigo R."/>
            <person name="Gustafson E.A."/>
            <person name="Haerty W."/>
            <person name="Hahn M.W."/>
            <person name="Halligan D.L."/>
            <person name="Halpern A.L."/>
            <person name="Halter G.M."/>
            <person name="Han M.V."/>
            <person name="Heger A."/>
            <person name="Hillier L."/>
            <person name="Hinrichs A.S."/>
            <person name="Holmes I."/>
            <person name="Hoskins R.A."/>
            <person name="Hubisz M.J."/>
            <person name="Hultmark D."/>
            <person name="Huntley M.A."/>
            <person name="Jaffe D.B."/>
            <person name="Jagadeeshan S."/>
            <person name="Jeck W.R."/>
            <person name="Johnson J."/>
            <person name="Jones C.D."/>
            <person name="Jordan W.C."/>
            <person name="Karpen G.H."/>
            <person name="Kataoka E."/>
            <person name="Keightley P.D."/>
            <person name="Kheradpour P."/>
            <person name="Kirkness E.F."/>
            <person name="Koerich L.B."/>
            <person name="Kristiansen K."/>
            <person name="Kudrna D."/>
            <person name="Kulathinal R.J."/>
            <person name="Kumar S."/>
            <person name="Kwok R."/>
            <person name="Lander E."/>
            <person name="Langley C.H."/>
            <person name="Lapoint R."/>
            <person name="Lazzaro B.P."/>
            <person name="Lee S.J."/>
            <person name="Levesque L."/>
            <person name="Li R."/>
            <person name="Lin C.F."/>
            <person name="Lin M.F."/>
            <person name="Lindblad-Toh K."/>
            <person name="Llopart A."/>
            <person name="Long M."/>
            <person name="Low L."/>
            <person name="Lozovsky E."/>
            <person name="Lu J."/>
            <person name="Luo M."/>
            <person name="Machado C.A."/>
            <person name="Makalowski W."/>
            <person name="Marzo M."/>
            <person name="Matsuda M."/>
            <person name="Matzkin L."/>
            <person name="McAllister B."/>
            <person name="McBride C.S."/>
            <person name="McKernan B."/>
            <person name="McKernan K."/>
            <person name="Mendez-Lago M."/>
            <person name="Minx P."/>
            <person name="Mollenhauer M.U."/>
            <person name="Montooth K."/>
            <person name="Mount S.M."/>
            <person name="Mu X."/>
            <person name="Myers E."/>
            <person name="Negre B."/>
            <person name="Newfeld S."/>
            <person name="Nielsen R."/>
            <person name="Noor M.A."/>
            <person name="O'Grady P."/>
            <person name="Pachter L."/>
            <person name="Papaceit M."/>
            <person name="Parisi M.J."/>
            <person name="Parisi M."/>
            <person name="Parts L."/>
            <person name="Pedersen J.S."/>
            <person name="Pesole G."/>
            <person name="Phillippy A.M."/>
            <person name="Ponting C.P."/>
            <person name="Pop M."/>
            <person name="Porcelli D."/>
            <person name="Powell J.R."/>
            <person name="Prohaska S."/>
            <person name="Pruitt K."/>
            <person name="Puig M."/>
            <person name="Quesneville H."/>
            <person name="Ram K.R."/>
            <person name="Rand D."/>
            <person name="Rasmussen M.D."/>
            <person name="Reed L.K."/>
            <person name="Reenan R."/>
            <person name="Reily A."/>
            <person name="Remington K.A."/>
            <person name="Rieger T.T."/>
            <person name="Ritchie M.G."/>
            <person name="Robin C."/>
            <person name="Rogers Y.H."/>
            <person name="Rohde C."/>
            <person name="Rozas J."/>
            <person name="Rubenfield M.J."/>
            <person name="Ruiz A."/>
            <person name="Russo S."/>
            <person name="Salzberg S.L."/>
            <person name="Sanchez-Gracia A."/>
            <person name="Saranga D.J."/>
            <person name="Sato H."/>
            <person name="Schaeffer S.W."/>
            <person name="Schatz M.C."/>
            <person name="Schlenke T."/>
            <person name="Schwartz R."/>
            <person name="Segarra C."/>
            <person name="Singh R.S."/>
            <person name="Sirot L."/>
            <person name="Sirota M."/>
            <person name="Sisneros N.B."/>
            <person name="Smith C.D."/>
            <person name="Smith T.F."/>
            <person name="Spieth J."/>
            <person name="Stage D.E."/>
            <person name="Stark A."/>
            <person name="Stephan W."/>
            <person name="Strausberg R.L."/>
            <person name="Strempel S."/>
            <person name="Sturgill D."/>
            <person name="Sutton G."/>
            <person name="Sutton G.G."/>
            <person name="Tao W."/>
            <person name="Teichmann S."/>
            <person name="Tobari Y.N."/>
            <person name="Tomimura Y."/>
            <person name="Tsolas J.M."/>
            <person name="Valente V.L."/>
            <person name="Venter E."/>
            <person name="Venter J.C."/>
            <person name="Vicario S."/>
            <person name="Vieira F.G."/>
            <person name="Vilella A.J."/>
            <person name="Villasante A."/>
            <person name="Walenz B."/>
            <person name="Wang J."/>
            <person name="Wasserman M."/>
            <person name="Watts T."/>
            <person name="Wilson D."/>
            <person name="Wilson R.K."/>
            <person name="Wing R.A."/>
            <person name="Wolfner M.F."/>
            <person name="Wong A."/>
            <person name="Wong G.K."/>
            <person name="Wu C.I."/>
            <person name="Wu G."/>
            <person name="Yamamoto D."/>
            <person name="Yang H.P."/>
            <person name="Yang S.P."/>
            <person name="Yorke J.A."/>
            <person name="Yoshida K."/>
            <person name="Zdobnov E."/>
            <person name="Zhang P."/>
            <person name="Zhang Y."/>
            <person name="Zimin A.V."/>
            <person name="Baldwin J."/>
            <person name="Abdouelleil A."/>
            <person name="Abdulkadir J."/>
            <person name="Abebe A."/>
            <person name="Abera B."/>
            <person name="Abreu J."/>
            <person name="Acer S.C."/>
            <person name="Aftuck L."/>
            <person name="Alexander A."/>
            <person name="An P."/>
            <person name="Anderson E."/>
            <person name="Anderson S."/>
            <person name="Arachi H."/>
            <person name="Azer M."/>
            <person name="Bachantsang P."/>
            <person name="Barry A."/>
            <person name="Bayul T."/>
            <person name="Berlin A."/>
            <person name="Bessette D."/>
            <person name="Bloom T."/>
            <person name="Blye J."/>
            <person name="Boguslavskiy L."/>
            <person name="Bonnet C."/>
            <person name="Boukhgalter B."/>
            <person name="Bourzgui I."/>
            <person name="Brown A."/>
            <person name="Cahill P."/>
            <person name="Channer S."/>
            <person name="Cheshatsang Y."/>
            <person name="Chuda L."/>
            <person name="Citroen M."/>
            <person name="Collymore A."/>
            <person name="Cooke P."/>
            <person name="Costello M."/>
            <person name="D'Aco K."/>
            <person name="Daza R."/>
            <person name="De Haan G."/>
            <person name="DeGray S."/>
            <person name="DeMaso C."/>
            <person name="Dhargay N."/>
            <person name="Dooley K."/>
            <person name="Dooley E."/>
            <person name="Doricent M."/>
            <person name="Dorje P."/>
            <person name="Dorjee K."/>
            <person name="Dupes A."/>
            <person name="Elong R."/>
            <person name="Falk J."/>
            <person name="Farina A."/>
            <person name="Faro S."/>
            <person name="Ferguson D."/>
            <person name="Fisher S."/>
            <person name="Foley C.D."/>
            <person name="Franke A."/>
            <person name="Friedrich D."/>
            <person name="Gadbois L."/>
            <person name="Gearin G."/>
            <person name="Gearin C.R."/>
            <person name="Giannoukos G."/>
            <person name="Goode T."/>
            <person name="Graham J."/>
            <person name="Grandbois E."/>
            <person name="Grewal S."/>
            <person name="Gyaltsen K."/>
            <person name="Hafez N."/>
            <person name="Hagos B."/>
            <person name="Hall J."/>
            <person name="Henson C."/>
            <person name="Hollinger A."/>
            <person name="Honan T."/>
            <person name="Huard M.D."/>
            <person name="Hughes L."/>
            <person name="Hurhula B."/>
            <person name="Husby M.E."/>
            <person name="Kamat A."/>
            <person name="Kanga B."/>
            <person name="Kashin S."/>
            <person name="Khazanovich D."/>
            <person name="Kisner P."/>
            <person name="Lance K."/>
            <person name="Lara M."/>
            <person name="Lee W."/>
            <person name="Lennon N."/>
            <person name="Letendre F."/>
            <person name="LeVine R."/>
            <person name="Lipovsky A."/>
            <person name="Liu X."/>
            <person name="Liu J."/>
            <person name="Liu S."/>
            <person name="Lokyitsang T."/>
            <person name="Lokyitsang Y."/>
            <person name="Lubonja R."/>
            <person name="Lui A."/>
            <person name="MacDonald P."/>
            <person name="Magnisalis V."/>
            <person name="Maru K."/>
            <person name="Matthews C."/>
            <person name="McCusker W."/>
            <person name="McDonough S."/>
            <person name="Mehta T."/>
            <person name="Meldrim J."/>
            <person name="Meneus L."/>
            <person name="Mihai O."/>
            <person name="Mihalev A."/>
            <person name="Mihova T."/>
            <person name="Mittelman R."/>
            <person name="Mlenga V."/>
            <person name="Montmayeur A."/>
            <person name="Mulrain L."/>
            <person name="Navidi A."/>
            <person name="Naylor J."/>
            <person name="Negash T."/>
            <person name="Nguyen T."/>
            <person name="Nguyen N."/>
            <person name="Nicol R."/>
            <person name="Norbu C."/>
            <person name="Norbu N."/>
            <person name="Novod N."/>
            <person name="O'Neill B."/>
            <person name="Osman S."/>
            <person name="Markiewicz E."/>
            <person name="Oyono O.L."/>
            <person name="Patti C."/>
            <person name="Phunkhang P."/>
            <person name="Pierre F."/>
            <person name="Priest M."/>
            <person name="Raghuraman S."/>
            <person name="Rege F."/>
            <person name="Reyes R."/>
            <person name="Rise C."/>
            <person name="Rogov P."/>
            <person name="Ross K."/>
            <person name="Ryan E."/>
            <person name="Settipalli S."/>
            <person name="Shea T."/>
            <person name="Sherpa N."/>
            <person name="Shi L."/>
            <person name="Shih D."/>
            <person name="Sparrow T."/>
            <person name="Spaulding J."/>
            <person name="Stalker J."/>
            <person name="Stange-Thomann N."/>
            <person name="Stavropoulos S."/>
            <person name="Stone C."/>
            <person name="Strader C."/>
            <person name="Tesfaye S."/>
            <person name="Thomson T."/>
            <person name="Thoulutsang Y."/>
            <person name="Thoulutsang D."/>
            <person name="Topham K."/>
            <person name="Topping I."/>
            <person name="Tsamla T."/>
            <person name="Vassiliev H."/>
            <person name="Vo A."/>
            <person name="Wangchuk T."/>
            <person name="Wangdi T."/>
            <person name="Weiand M."/>
            <person name="Wilkinson J."/>
            <person name="Wilson A."/>
            <person name="Yadav S."/>
            <person name="Young G."/>
            <person name="Yu Q."/>
            <person name="Zembek L."/>
            <person name="Zhong D."/>
            <person name="Zimmer A."/>
            <person name="Zwirko Z."/>
            <person name="Jaffe D.B."/>
            <person name="Alvarez P."/>
            <person name="Brockman W."/>
            <person name="Butler J."/>
            <person name="Chin C."/>
            <person name="Gnerre S."/>
            <person name="Grabherr M."/>
            <person name="Kleber M."/>
            <person name="Mauceli E."/>
            <person name="MacCallum I."/>
        </authorList>
    </citation>
    <scope>NUCLEOTIDE SEQUENCE [LARGE SCALE GENOMIC DNA]</scope>
    <source>
        <strain evidence="3">MSH-3 / Tucson 14011-0111.49</strain>
    </source>
</reference>
<accession>B4GR50</accession>
<protein>
    <submittedName>
        <fullName evidence="2">GL25149</fullName>
    </submittedName>
</protein>
<gene>
    <name evidence="2" type="primary">Dper\GL25149</name>
    <name evidence="2" type="ORF">Dper_GL25149</name>
</gene>
<evidence type="ECO:0000256" key="1">
    <source>
        <dbReference type="SAM" id="MobiDB-lite"/>
    </source>
</evidence>
<evidence type="ECO:0000313" key="2">
    <source>
        <dbReference type="EMBL" id="EDW40235.1"/>
    </source>
</evidence>
<dbReference type="AlphaFoldDB" id="B4GR50"/>
<evidence type="ECO:0000313" key="3">
    <source>
        <dbReference type="Proteomes" id="UP000008744"/>
    </source>
</evidence>
<name>B4GR50_DROPE</name>
<organism evidence="3">
    <name type="scientific">Drosophila persimilis</name>
    <name type="common">Fruit fly</name>
    <dbReference type="NCBI Taxonomy" id="7234"/>
    <lineage>
        <taxon>Eukaryota</taxon>
        <taxon>Metazoa</taxon>
        <taxon>Ecdysozoa</taxon>
        <taxon>Arthropoda</taxon>
        <taxon>Hexapoda</taxon>
        <taxon>Insecta</taxon>
        <taxon>Pterygota</taxon>
        <taxon>Neoptera</taxon>
        <taxon>Endopterygota</taxon>
        <taxon>Diptera</taxon>
        <taxon>Brachycera</taxon>
        <taxon>Muscomorpha</taxon>
        <taxon>Ephydroidea</taxon>
        <taxon>Drosophilidae</taxon>
        <taxon>Drosophila</taxon>
        <taxon>Sophophora</taxon>
    </lineage>
</organism>
<sequence length="98" mass="10775">MVNHTLFERLLSDLLTTPPLQSAGQQGSVQEQPQQQQRRGSDLCQIETIDDGLGDEIHTSASPQDILQQLQHQMQAGSPRIFLILDARSTGNAVGLKK</sequence>
<dbReference type="EMBL" id="CH479188">
    <property type="protein sequence ID" value="EDW40235.1"/>
    <property type="molecule type" value="Genomic_DNA"/>
</dbReference>